<keyword evidence="14" id="KW-1185">Reference proteome</keyword>
<evidence type="ECO:0000313" key="14">
    <source>
        <dbReference type="Proteomes" id="UP000541558"/>
    </source>
</evidence>
<feature type="compositionally biased region" description="Basic and acidic residues" evidence="11">
    <location>
        <begin position="189"/>
        <end position="201"/>
    </location>
</feature>
<dbReference type="Gene3D" id="3.40.50.150">
    <property type="entry name" value="Vaccinia Virus protein VP39"/>
    <property type="match status" value="1"/>
</dbReference>
<protein>
    <recommendedName>
        <fullName evidence="9">Nucleolar protein 2</fullName>
    </recommendedName>
</protein>
<evidence type="ECO:0000256" key="7">
    <source>
        <dbReference type="ARBA" id="ARBA00022884"/>
    </source>
</evidence>
<dbReference type="Gene3D" id="3.30.70.1170">
    <property type="entry name" value="Sun protein, domain 3"/>
    <property type="match status" value="1"/>
</dbReference>
<evidence type="ECO:0000256" key="5">
    <source>
        <dbReference type="ARBA" id="ARBA00022679"/>
    </source>
</evidence>
<keyword evidence="5 10" id="KW-0808">Transferase</keyword>
<dbReference type="GO" id="GO:0000470">
    <property type="term" value="P:maturation of LSU-rRNA"/>
    <property type="evidence" value="ECO:0007669"/>
    <property type="project" value="TreeGrafter"/>
</dbReference>
<dbReference type="InterPro" id="IPR001678">
    <property type="entry name" value="MeTrfase_RsmB-F_NOP2_dom"/>
</dbReference>
<proteinExistence type="inferred from homology"/>
<accession>A0A8H5B372</accession>
<dbReference type="GO" id="GO:0070475">
    <property type="term" value="P:rRNA base methylation"/>
    <property type="evidence" value="ECO:0007669"/>
    <property type="project" value="TreeGrafter"/>
</dbReference>
<dbReference type="PANTHER" id="PTHR22807:SF30">
    <property type="entry name" value="28S RRNA (CYTOSINE(4447)-C(5))-METHYLTRANSFERASE-RELATED"/>
    <property type="match status" value="1"/>
</dbReference>
<feature type="binding site" evidence="10">
    <location>
        <position position="442"/>
    </location>
    <ligand>
        <name>S-adenosyl-L-methionine</name>
        <dbReference type="ChEBI" id="CHEBI:59789"/>
    </ligand>
</feature>
<feature type="domain" description="SAM-dependent MTase RsmB/NOP-type" evidence="12">
    <location>
        <begin position="326"/>
        <end position="614"/>
    </location>
</feature>
<dbReference type="PRINTS" id="PR02008">
    <property type="entry name" value="RCMTFAMILY"/>
</dbReference>
<keyword evidence="3" id="KW-0690">Ribosome biogenesis</keyword>
<dbReference type="Proteomes" id="UP000541558">
    <property type="component" value="Unassembled WGS sequence"/>
</dbReference>
<evidence type="ECO:0000256" key="1">
    <source>
        <dbReference type="ARBA" id="ARBA00004604"/>
    </source>
</evidence>
<dbReference type="InterPro" id="IPR023273">
    <property type="entry name" value="RCMT_NOP2"/>
</dbReference>
<reference evidence="13 14" key="1">
    <citation type="journal article" date="2020" name="ISME J.">
        <title>Uncovering the hidden diversity of litter-decomposition mechanisms in mushroom-forming fungi.</title>
        <authorList>
            <person name="Floudas D."/>
            <person name="Bentzer J."/>
            <person name="Ahren D."/>
            <person name="Johansson T."/>
            <person name="Persson P."/>
            <person name="Tunlid A."/>
        </authorList>
    </citation>
    <scope>NUCLEOTIDE SEQUENCE [LARGE SCALE GENOMIC DNA]</scope>
    <source>
        <strain evidence="13 14">CBS 175.51</strain>
    </source>
</reference>
<dbReference type="FunFam" id="3.30.70.1170:FF:000001">
    <property type="entry name" value="Ribosomal RNA methyltransferase Nop2"/>
    <property type="match status" value="1"/>
</dbReference>
<evidence type="ECO:0000256" key="8">
    <source>
        <dbReference type="ARBA" id="ARBA00023242"/>
    </source>
</evidence>
<name>A0A8H5B372_9AGAR</name>
<feature type="region of interest" description="Disordered" evidence="11">
    <location>
        <begin position="639"/>
        <end position="703"/>
    </location>
</feature>
<dbReference type="PROSITE" id="PS01153">
    <property type="entry name" value="NOL1_NOP2_SUN"/>
    <property type="match status" value="1"/>
</dbReference>
<evidence type="ECO:0000256" key="2">
    <source>
        <dbReference type="ARBA" id="ARBA00007494"/>
    </source>
</evidence>
<gene>
    <name evidence="13" type="ORF">D9611_004607</name>
</gene>
<evidence type="ECO:0000256" key="3">
    <source>
        <dbReference type="ARBA" id="ARBA00022517"/>
    </source>
</evidence>
<comment type="caution">
    <text evidence="13">The sequence shown here is derived from an EMBL/GenBank/DDBJ whole genome shotgun (WGS) entry which is preliminary data.</text>
</comment>
<evidence type="ECO:0000256" key="6">
    <source>
        <dbReference type="ARBA" id="ARBA00022691"/>
    </source>
</evidence>
<dbReference type="NCBIfam" id="TIGR00446">
    <property type="entry name" value="nop2p"/>
    <property type="match status" value="1"/>
</dbReference>
<evidence type="ECO:0000256" key="4">
    <source>
        <dbReference type="ARBA" id="ARBA00022603"/>
    </source>
</evidence>
<evidence type="ECO:0000256" key="9">
    <source>
        <dbReference type="ARBA" id="ARBA00082314"/>
    </source>
</evidence>
<dbReference type="EMBL" id="JAACJK010000220">
    <property type="protein sequence ID" value="KAF5315735.1"/>
    <property type="molecule type" value="Genomic_DNA"/>
</dbReference>
<dbReference type="InterPro" id="IPR018314">
    <property type="entry name" value="RsmB/NOL1/NOP2-like_CS"/>
</dbReference>
<sequence>MGRRAKNKQGAPDAHELDTLISTKKLGKRKANDEENDDASASRSERPAKKSKDSSVKKLKEKKGTKKAEKKPLKSSKTKKGKKNDDSDEGWEDVEDDFGLKKGGKNTTLFADSDEDAFAGDLDDLDDEFDDDEIIRGPAEELIFSDDEEEEVVLKGKTKKSKQADRPKKIIPTGSDASSSDEDSDDDEHITMDNMEAKSRALDAAAAAEAEADAAEMGEAVEGDLDEEFDGMDVDEDEDAEEFHLPTAEEREAEKAVGGPELHALQRRLREVVRVLGNFKKRAEAGRSRSEYIETLIADIGNYYGYNEYLTEKLFYLFPVAEAIEFFEANEVARPVTIRTNTLRTRRRELAQILVNRGVNLEPIGKWTKEGLQVFESSVPIGATPEYLAGHYMLQAASSFLPVIALGPQPNERVLDMASAPGGKTTHMAALMQNTGVIFANDANKARTKSLTANVHRLGCKNVVVCSYDGREFPKVMGGFDRILLDAPCSGTGVISKDSSVKVNKSDRDFTLLSHLQKQLILCAIDSINPDSKTGGYFVYSTCSVTVEENEGVVDYALKKRPNVKLVETGLSFGREGFTQYRGKTFHPSVHMTRRFYPHVHNMDGFFVAKFKVERRKKQNKDDDDEKDLPVLTNAKGELAETEEEAAAPESLGFDDEEDKKYIEDGKRWRMRNKKGIRPPPAGGITHHKKAPVAESAEATVEA</sequence>
<dbReference type="GO" id="GO:0003723">
    <property type="term" value="F:RNA binding"/>
    <property type="evidence" value="ECO:0007669"/>
    <property type="project" value="UniProtKB-UniRule"/>
</dbReference>
<dbReference type="OrthoDB" id="427002at2759"/>
<feature type="compositionally biased region" description="Acidic residues" evidence="11">
    <location>
        <begin position="86"/>
        <end position="97"/>
    </location>
</feature>
<feature type="binding site" evidence="10">
    <location>
        <position position="486"/>
    </location>
    <ligand>
        <name>S-adenosyl-L-methionine</name>
        <dbReference type="ChEBI" id="CHEBI:59789"/>
    </ligand>
</feature>
<dbReference type="AlphaFoldDB" id="A0A8H5B372"/>
<dbReference type="InterPro" id="IPR049560">
    <property type="entry name" value="MeTrfase_RsmB-F_NOP2_cat"/>
</dbReference>
<comment type="similarity">
    <text evidence="2 10">Belongs to the class I-like SAM-binding methyltransferase superfamily. RsmB/NOP family.</text>
</comment>
<organism evidence="13 14">
    <name type="scientific">Ephemerocybe angulata</name>
    <dbReference type="NCBI Taxonomy" id="980116"/>
    <lineage>
        <taxon>Eukaryota</taxon>
        <taxon>Fungi</taxon>
        <taxon>Dikarya</taxon>
        <taxon>Basidiomycota</taxon>
        <taxon>Agaricomycotina</taxon>
        <taxon>Agaricomycetes</taxon>
        <taxon>Agaricomycetidae</taxon>
        <taxon>Agaricales</taxon>
        <taxon>Agaricineae</taxon>
        <taxon>Psathyrellaceae</taxon>
        <taxon>Ephemerocybe</taxon>
    </lineage>
</organism>
<keyword evidence="7 10" id="KW-0694">RNA-binding</keyword>
<feature type="compositionally biased region" description="Acidic residues" evidence="11">
    <location>
        <begin position="640"/>
        <end position="658"/>
    </location>
</feature>
<keyword evidence="6 10" id="KW-0949">S-adenosyl-L-methionine</keyword>
<dbReference type="GO" id="GO:0009383">
    <property type="term" value="F:rRNA (cytosine-C5-)-methyltransferase activity"/>
    <property type="evidence" value="ECO:0007669"/>
    <property type="project" value="TreeGrafter"/>
</dbReference>
<feature type="compositionally biased region" description="Basic residues" evidence="11">
    <location>
        <begin position="73"/>
        <end position="82"/>
    </location>
</feature>
<feature type="compositionally biased region" description="Basic and acidic residues" evidence="11">
    <location>
        <begin position="659"/>
        <end position="668"/>
    </location>
</feature>
<evidence type="ECO:0000256" key="11">
    <source>
        <dbReference type="SAM" id="MobiDB-lite"/>
    </source>
</evidence>
<dbReference type="PRINTS" id="PR02012">
    <property type="entry name" value="RCMTNOP2"/>
</dbReference>
<evidence type="ECO:0000259" key="12">
    <source>
        <dbReference type="PROSITE" id="PS51686"/>
    </source>
</evidence>
<feature type="compositionally biased region" description="Acidic residues" evidence="11">
    <location>
        <begin position="112"/>
        <end position="133"/>
    </location>
</feature>
<evidence type="ECO:0000313" key="13">
    <source>
        <dbReference type="EMBL" id="KAF5315735.1"/>
    </source>
</evidence>
<feature type="binding site" evidence="10">
    <location>
        <begin position="418"/>
        <end position="424"/>
    </location>
    <ligand>
        <name>S-adenosyl-L-methionine</name>
        <dbReference type="ChEBI" id="CHEBI:59789"/>
    </ligand>
</feature>
<dbReference type="InterPro" id="IPR011023">
    <property type="entry name" value="Nop2p"/>
</dbReference>
<comment type="subcellular location">
    <subcellularLocation>
        <location evidence="1">Nucleus</location>
        <location evidence="1">Nucleolus</location>
    </subcellularLocation>
</comment>
<feature type="compositionally biased region" description="Acidic residues" evidence="11">
    <location>
        <begin position="179"/>
        <end position="188"/>
    </location>
</feature>
<dbReference type="InterPro" id="IPR023267">
    <property type="entry name" value="RCMT"/>
</dbReference>
<dbReference type="InterPro" id="IPR029063">
    <property type="entry name" value="SAM-dependent_MTases_sf"/>
</dbReference>
<keyword evidence="4 10" id="KW-0489">Methyltransferase</keyword>
<dbReference type="SUPFAM" id="SSF53335">
    <property type="entry name" value="S-adenosyl-L-methionine-dependent methyltransferases"/>
    <property type="match status" value="1"/>
</dbReference>
<feature type="active site" description="Nucleophile" evidence="10">
    <location>
        <position position="543"/>
    </location>
</feature>
<dbReference type="PANTHER" id="PTHR22807">
    <property type="entry name" value="NOP2 YEAST -RELATED NOL1/NOP2/FMU SUN DOMAIN-CONTAINING"/>
    <property type="match status" value="1"/>
</dbReference>
<keyword evidence="8" id="KW-0539">Nucleus</keyword>
<feature type="binding site" evidence="10">
    <location>
        <position position="469"/>
    </location>
    <ligand>
        <name>S-adenosyl-L-methionine</name>
        <dbReference type="ChEBI" id="CHEBI:59789"/>
    </ligand>
</feature>
<dbReference type="PROSITE" id="PS51686">
    <property type="entry name" value="SAM_MT_RSMB_NOP"/>
    <property type="match status" value="1"/>
</dbReference>
<feature type="region of interest" description="Disordered" evidence="11">
    <location>
        <begin position="1"/>
        <end position="217"/>
    </location>
</feature>
<feature type="compositionally biased region" description="Basic and acidic residues" evidence="11">
    <location>
        <begin position="43"/>
        <end position="58"/>
    </location>
</feature>
<dbReference type="Pfam" id="PF01189">
    <property type="entry name" value="Methyltr_RsmB-F"/>
    <property type="match status" value="1"/>
</dbReference>
<evidence type="ECO:0000256" key="10">
    <source>
        <dbReference type="PROSITE-ProRule" id="PRU01023"/>
    </source>
</evidence>
<dbReference type="GO" id="GO:0005730">
    <property type="term" value="C:nucleolus"/>
    <property type="evidence" value="ECO:0007669"/>
    <property type="project" value="UniProtKB-SubCell"/>
</dbReference>